<dbReference type="AlphaFoldDB" id="A0A9P9K1K7"/>
<feature type="compositionally biased region" description="Low complexity" evidence="1">
    <location>
        <begin position="65"/>
        <end position="78"/>
    </location>
</feature>
<evidence type="ECO:0000256" key="2">
    <source>
        <dbReference type="SAM" id="Phobius"/>
    </source>
</evidence>
<dbReference type="Proteomes" id="UP000736672">
    <property type="component" value="Unassembled WGS sequence"/>
</dbReference>
<reference evidence="3" key="1">
    <citation type="journal article" date="2021" name="Nat. Commun.">
        <title>Genetic determinants of endophytism in the Arabidopsis root mycobiome.</title>
        <authorList>
            <person name="Mesny F."/>
            <person name="Miyauchi S."/>
            <person name="Thiergart T."/>
            <person name="Pickel B."/>
            <person name="Atanasova L."/>
            <person name="Karlsson M."/>
            <person name="Huettel B."/>
            <person name="Barry K.W."/>
            <person name="Haridas S."/>
            <person name="Chen C."/>
            <person name="Bauer D."/>
            <person name="Andreopoulos W."/>
            <person name="Pangilinan J."/>
            <person name="LaButti K."/>
            <person name="Riley R."/>
            <person name="Lipzen A."/>
            <person name="Clum A."/>
            <person name="Drula E."/>
            <person name="Henrissat B."/>
            <person name="Kohler A."/>
            <person name="Grigoriev I.V."/>
            <person name="Martin F.M."/>
            <person name="Hacquard S."/>
        </authorList>
    </citation>
    <scope>NUCLEOTIDE SEQUENCE</scope>
    <source>
        <strain evidence="3">FSSC 5 MPI-SDFR-AT-0091</strain>
    </source>
</reference>
<organism evidence="3 4">
    <name type="scientific">Fusarium solani</name>
    <name type="common">Filamentous fungus</name>
    <dbReference type="NCBI Taxonomy" id="169388"/>
    <lineage>
        <taxon>Eukaryota</taxon>
        <taxon>Fungi</taxon>
        <taxon>Dikarya</taxon>
        <taxon>Ascomycota</taxon>
        <taxon>Pezizomycotina</taxon>
        <taxon>Sordariomycetes</taxon>
        <taxon>Hypocreomycetidae</taxon>
        <taxon>Hypocreales</taxon>
        <taxon>Nectriaceae</taxon>
        <taxon>Fusarium</taxon>
        <taxon>Fusarium solani species complex</taxon>
    </lineage>
</organism>
<evidence type="ECO:0000256" key="1">
    <source>
        <dbReference type="SAM" id="MobiDB-lite"/>
    </source>
</evidence>
<comment type="caution">
    <text evidence="3">The sequence shown here is derived from an EMBL/GenBank/DDBJ whole genome shotgun (WGS) entry which is preliminary data.</text>
</comment>
<accession>A0A9P9K1K7</accession>
<name>A0A9P9K1K7_FUSSL</name>
<feature type="transmembrane region" description="Helical" evidence="2">
    <location>
        <begin position="36"/>
        <end position="54"/>
    </location>
</feature>
<keyword evidence="4" id="KW-1185">Reference proteome</keyword>
<dbReference type="EMBL" id="JAGTJS010000020">
    <property type="protein sequence ID" value="KAH7240615.1"/>
    <property type="molecule type" value="Genomic_DNA"/>
</dbReference>
<keyword evidence="2" id="KW-0472">Membrane</keyword>
<feature type="compositionally biased region" description="Low complexity" evidence="1">
    <location>
        <begin position="128"/>
        <end position="153"/>
    </location>
</feature>
<evidence type="ECO:0000313" key="4">
    <source>
        <dbReference type="Proteomes" id="UP000736672"/>
    </source>
</evidence>
<evidence type="ECO:0000313" key="3">
    <source>
        <dbReference type="EMBL" id="KAH7240615.1"/>
    </source>
</evidence>
<feature type="region of interest" description="Disordered" evidence="1">
    <location>
        <begin position="65"/>
        <end position="162"/>
    </location>
</feature>
<gene>
    <name evidence="3" type="ORF">B0J15DRAFT_139626</name>
</gene>
<keyword evidence="2" id="KW-0812">Transmembrane</keyword>
<protein>
    <submittedName>
        <fullName evidence="3">Uncharacterized protein</fullName>
    </submittedName>
</protein>
<proteinExistence type="predicted"/>
<sequence>MFCCPGRKEQRKVVASLVFFPSFILSHHHHHHTPTLLLLFLFFFFILPPILLPLPPAALSSRLHSPLSLSRPSQASSSVIERPEITPGRTDLRTSAPRASWPPPLRTTSNSEARSRGLPPSTPPTDLSATTAAPPSFAPLVPRPTRSRPSTTSVMPVLTSSA</sequence>
<keyword evidence="2" id="KW-1133">Transmembrane helix</keyword>